<comment type="caution">
    <text evidence="2">The sequence shown here is derived from an EMBL/GenBank/DDBJ whole genome shotgun (WGS) entry which is preliminary data.</text>
</comment>
<protein>
    <submittedName>
        <fullName evidence="2">Uncharacterized protein</fullName>
    </submittedName>
</protein>
<feature type="region of interest" description="Disordered" evidence="1">
    <location>
        <begin position="1"/>
        <end position="31"/>
    </location>
</feature>
<feature type="compositionally biased region" description="Polar residues" evidence="1">
    <location>
        <begin position="12"/>
        <end position="31"/>
    </location>
</feature>
<name>A0A5C6B2S4_9BACT</name>
<gene>
    <name evidence="2" type="ORF">Pla52n_19590</name>
</gene>
<dbReference type="Proteomes" id="UP000320176">
    <property type="component" value="Unassembled WGS sequence"/>
</dbReference>
<organism evidence="2 3">
    <name type="scientific">Stieleria varia</name>
    <dbReference type="NCBI Taxonomy" id="2528005"/>
    <lineage>
        <taxon>Bacteria</taxon>
        <taxon>Pseudomonadati</taxon>
        <taxon>Planctomycetota</taxon>
        <taxon>Planctomycetia</taxon>
        <taxon>Pirellulales</taxon>
        <taxon>Pirellulaceae</taxon>
        <taxon>Stieleria</taxon>
    </lineage>
</organism>
<proteinExistence type="predicted"/>
<evidence type="ECO:0000256" key="1">
    <source>
        <dbReference type="SAM" id="MobiDB-lite"/>
    </source>
</evidence>
<accession>A0A5C6B2S4</accession>
<reference evidence="2 3" key="1">
    <citation type="submission" date="2019-02" db="EMBL/GenBank/DDBJ databases">
        <title>Deep-cultivation of Planctomycetes and their phenomic and genomic characterization uncovers novel biology.</title>
        <authorList>
            <person name="Wiegand S."/>
            <person name="Jogler M."/>
            <person name="Boedeker C."/>
            <person name="Pinto D."/>
            <person name="Vollmers J."/>
            <person name="Rivas-Marin E."/>
            <person name="Kohn T."/>
            <person name="Peeters S.H."/>
            <person name="Heuer A."/>
            <person name="Rast P."/>
            <person name="Oberbeckmann S."/>
            <person name="Bunk B."/>
            <person name="Jeske O."/>
            <person name="Meyerdierks A."/>
            <person name="Storesund J.E."/>
            <person name="Kallscheuer N."/>
            <person name="Luecker S."/>
            <person name="Lage O.M."/>
            <person name="Pohl T."/>
            <person name="Merkel B.J."/>
            <person name="Hornburger P."/>
            <person name="Mueller R.-W."/>
            <person name="Bruemmer F."/>
            <person name="Labrenz M."/>
            <person name="Spormann A.M."/>
            <person name="Op Den Camp H."/>
            <person name="Overmann J."/>
            <person name="Amann R."/>
            <person name="Jetten M.S.M."/>
            <person name="Mascher T."/>
            <person name="Medema M.H."/>
            <person name="Devos D.P."/>
            <person name="Kaster A.-K."/>
            <person name="Ovreas L."/>
            <person name="Rohde M."/>
            <person name="Galperin M.Y."/>
            <person name="Jogler C."/>
        </authorList>
    </citation>
    <scope>NUCLEOTIDE SEQUENCE [LARGE SCALE GENOMIC DNA]</scope>
    <source>
        <strain evidence="2 3">Pla52n</strain>
    </source>
</reference>
<evidence type="ECO:0000313" key="2">
    <source>
        <dbReference type="EMBL" id="TWU06238.1"/>
    </source>
</evidence>
<sequence length="81" mass="8706">MPNHISRLSGVQIFTETGPPKSTSVSSQSMPSRTVIELKQAARPMVPVGIPKLTTVRPCKWESAKLDAVAEEVSLRTGSMA</sequence>
<dbReference type="EMBL" id="SJPN01000002">
    <property type="protein sequence ID" value="TWU06238.1"/>
    <property type="molecule type" value="Genomic_DNA"/>
</dbReference>
<keyword evidence="3" id="KW-1185">Reference proteome</keyword>
<evidence type="ECO:0000313" key="3">
    <source>
        <dbReference type="Proteomes" id="UP000320176"/>
    </source>
</evidence>
<dbReference type="AlphaFoldDB" id="A0A5C6B2S4"/>